<comment type="similarity">
    <text evidence="2">Belongs to the FAD-binding monooxygenase family.</text>
</comment>
<dbReference type="Gene3D" id="3.50.50.60">
    <property type="entry name" value="FAD/NAD(P)-binding domain"/>
    <property type="match status" value="2"/>
</dbReference>
<keyword evidence="4" id="KW-0274">FAD</keyword>
<dbReference type="OrthoDB" id="74360at2759"/>
<dbReference type="GO" id="GO:0050661">
    <property type="term" value="F:NADP binding"/>
    <property type="evidence" value="ECO:0007669"/>
    <property type="project" value="InterPro"/>
</dbReference>
<dbReference type="InterPro" id="IPR050775">
    <property type="entry name" value="FAD-binding_Monooxygenases"/>
</dbReference>
<dbReference type="SUPFAM" id="SSF51905">
    <property type="entry name" value="FAD/NAD(P)-binding domain"/>
    <property type="match status" value="2"/>
</dbReference>
<evidence type="ECO:0000256" key="4">
    <source>
        <dbReference type="ARBA" id="ARBA00022827"/>
    </source>
</evidence>
<keyword evidence="6" id="KW-0560">Oxidoreductase</keyword>
<sequence>MTVDIIHYDAIVVGGGFGAVRSLYNLRKAGYNVHGYEKGSAIGGVWHHNRYPGARVDSDIPIYQLFLEESWDVFKFTELYPGWKEIQAYFKHVDEKLQISKDFTFNSTVTACHWNDASNKWTVTSQSTDLGEIVSTATHIVFCTGFAAKKIIPQFRNQEGYKGQWFHTADWPWSGVDIKGKKVAVIGTGASGVQLIQEIASEVSSLTVFQRNINTAIPMRQRKLTPDAPENNKNFAETEAAIKKSSAGFTWTNIPYRYTDLMPEERREQLAKIYETGGLRFVSGNFLDAVTNKDANKYCYEFWKDSVRARVKDPRKAELLAPTQQPYWIFTKRPSLEQNFYEAFNQDNVDIVDLRNDSIVEFTETGIRTTTQEFDFDIVVFATGFDAVTGGFTQVDIRGQNGLKLSDKWKNGTFTHLGMTIADMPNFFFMYGPQGPTAFSNGPTCTTIQSDWALNAINHVKKNNLKYIVPSAKAEQEWRKRVNDLCEATLFPETKSWFMGSNVEGKTIEALNYIGGIKSYVELIDDAEKDYSRDFILV</sequence>
<dbReference type="STRING" id="984486.A0A1E3QIB0"/>
<evidence type="ECO:0000256" key="3">
    <source>
        <dbReference type="ARBA" id="ARBA00022630"/>
    </source>
</evidence>
<evidence type="ECO:0008006" key="10">
    <source>
        <dbReference type="Google" id="ProtNLM"/>
    </source>
</evidence>
<proteinExistence type="inferred from homology"/>
<dbReference type="RefSeq" id="XP_018982757.1">
    <property type="nucleotide sequence ID" value="XM_019129921.1"/>
</dbReference>
<dbReference type="PANTHER" id="PTHR43098">
    <property type="entry name" value="L-ORNITHINE N(5)-MONOOXYGENASE-RELATED"/>
    <property type="match status" value="1"/>
</dbReference>
<name>A0A1E3QIB0_9ASCO</name>
<evidence type="ECO:0000256" key="2">
    <source>
        <dbReference type="ARBA" id="ARBA00010139"/>
    </source>
</evidence>
<evidence type="ECO:0000256" key="7">
    <source>
        <dbReference type="ARBA" id="ARBA00023033"/>
    </source>
</evidence>
<dbReference type="InterPro" id="IPR020946">
    <property type="entry name" value="Flavin_mOase-like"/>
</dbReference>
<protein>
    <recommendedName>
        <fullName evidence="10">FAD/NAD(P)-binding domain-containing protein</fullName>
    </recommendedName>
</protein>
<comment type="cofactor">
    <cofactor evidence="1">
        <name>FAD</name>
        <dbReference type="ChEBI" id="CHEBI:57692"/>
    </cofactor>
</comment>
<accession>A0A1E3QIB0</accession>
<evidence type="ECO:0000313" key="9">
    <source>
        <dbReference type="Proteomes" id="UP000094336"/>
    </source>
</evidence>
<evidence type="ECO:0000313" key="8">
    <source>
        <dbReference type="EMBL" id="ODQ77429.1"/>
    </source>
</evidence>
<dbReference type="GO" id="GO:0050660">
    <property type="term" value="F:flavin adenine dinucleotide binding"/>
    <property type="evidence" value="ECO:0007669"/>
    <property type="project" value="InterPro"/>
</dbReference>
<dbReference type="AlphaFoldDB" id="A0A1E3QIB0"/>
<evidence type="ECO:0000256" key="1">
    <source>
        <dbReference type="ARBA" id="ARBA00001974"/>
    </source>
</evidence>
<dbReference type="PANTHER" id="PTHR43098:SF3">
    <property type="entry name" value="L-ORNITHINE N(5)-MONOOXYGENASE-RELATED"/>
    <property type="match status" value="1"/>
</dbReference>
<dbReference type="GeneID" id="30147774"/>
<keyword evidence="7" id="KW-0503">Monooxygenase</keyword>
<dbReference type="GO" id="GO:0004499">
    <property type="term" value="F:N,N-dimethylaniline monooxygenase activity"/>
    <property type="evidence" value="ECO:0007669"/>
    <property type="project" value="InterPro"/>
</dbReference>
<keyword evidence="9" id="KW-1185">Reference proteome</keyword>
<dbReference type="EMBL" id="KV454440">
    <property type="protein sequence ID" value="ODQ77429.1"/>
    <property type="molecule type" value="Genomic_DNA"/>
</dbReference>
<organism evidence="8 9">
    <name type="scientific">Babjeviella inositovora NRRL Y-12698</name>
    <dbReference type="NCBI Taxonomy" id="984486"/>
    <lineage>
        <taxon>Eukaryota</taxon>
        <taxon>Fungi</taxon>
        <taxon>Dikarya</taxon>
        <taxon>Ascomycota</taxon>
        <taxon>Saccharomycotina</taxon>
        <taxon>Pichiomycetes</taxon>
        <taxon>Serinales incertae sedis</taxon>
        <taxon>Babjeviella</taxon>
    </lineage>
</organism>
<dbReference type="Proteomes" id="UP000094336">
    <property type="component" value="Unassembled WGS sequence"/>
</dbReference>
<evidence type="ECO:0000256" key="5">
    <source>
        <dbReference type="ARBA" id="ARBA00022857"/>
    </source>
</evidence>
<dbReference type="InterPro" id="IPR036188">
    <property type="entry name" value="FAD/NAD-bd_sf"/>
</dbReference>
<gene>
    <name evidence="8" type="ORF">BABINDRAFT_163454</name>
</gene>
<keyword evidence="3" id="KW-0285">Flavoprotein</keyword>
<reference evidence="9" key="1">
    <citation type="submission" date="2016-05" db="EMBL/GenBank/DDBJ databases">
        <title>Comparative genomics of biotechnologically important yeasts.</title>
        <authorList>
            <consortium name="DOE Joint Genome Institute"/>
            <person name="Riley R."/>
            <person name="Haridas S."/>
            <person name="Wolfe K.H."/>
            <person name="Lopes M.R."/>
            <person name="Hittinger C.T."/>
            <person name="Goker M."/>
            <person name="Salamov A."/>
            <person name="Wisecaver J."/>
            <person name="Long T.M."/>
            <person name="Aerts A.L."/>
            <person name="Barry K."/>
            <person name="Choi C."/>
            <person name="Clum A."/>
            <person name="Coughlan A.Y."/>
            <person name="Deshpande S."/>
            <person name="Douglass A.P."/>
            <person name="Hanson S.J."/>
            <person name="Klenk H.-P."/>
            <person name="Labutti K."/>
            <person name="Lapidus A."/>
            <person name="Lindquist E."/>
            <person name="Lipzen A."/>
            <person name="Meier-Kolthoff J.P."/>
            <person name="Ohm R.A."/>
            <person name="Otillar R.P."/>
            <person name="Pangilinan J."/>
            <person name="Peng Y."/>
            <person name="Rokas A."/>
            <person name="Rosa C.A."/>
            <person name="Scheuner C."/>
            <person name="Sibirny A.A."/>
            <person name="Slot J.C."/>
            <person name="Stielow J.B."/>
            <person name="Sun H."/>
            <person name="Kurtzman C.P."/>
            <person name="Blackwell M."/>
            <person name="Grigoriev I.V."/>
            <person name="Jeffries T.W."/>
        </authorList>
    </citation>
    <scope>NUCLEOTIDE SEQUENCE [LARGE SCALE GENOMIC DNA]</scope>
    <source>
        <strain evidence="9">NRRL Y-12698</strain>
    </source>
</reference>
<dbReference type="Pfam" id="PF00743">
    <property type="entry name" value="FMO-like"/>
    <property type="match status" value="1"/>
</dbReference>
<evidence type="ECO:0000256" key="6">
    <source>
        <dbReference type="ARBA" id="ARBA00023002"/>
    </source>
</evidence>
<keyword evidence="5" id="KW-0521">NADP</keyword>